<protein>
    <recommendedName>
        <fullName evidence="3">DUF4382 domain-containing protein</fullName>
    </recommendedName>
</protein>
<dbReference type="Proteomes" id="UP000305939">
    <property type="component" value="Unassembled WGS sequence"/>
</dbReference>
<dbReference type="PROSITE" id="PS51257">
    <property type="entry name" value="PROKAR_LIPOPROTEIN"/>
    <property type="match status" value="1"/>
</dbReference>
<dbReference type="RefSeq" id="WP_136336696.1">
    <property type="nucleotide sequence ID" value="NZ_QXMP01000003.1"/>
</dbReference>
<evidence type="ECO:0000313" key="2">
    <source>
        <dbReference type="Proteomes" id="UP000305939"/>
    </source>
</evidence>
<evidence type="ECO:0000313" key="1">
    <source>
        <dbReference type="EMBL" id="THD66624.1"/>
    </source>
</evidence>
<comment type="caution">
    <text evidence="1">The sequence shown here is derived from an EMBL/GenBank/DDBJ whole genome shotgun (WGS) entry which is preliminary data.</text>
</comment>
<dbReference type="OrthoDB" id="823121at2"/>
<accession>A0A4V3UXZ3</accession>
<evidence type="ECO:0008006" key="3">
    <source>
        <dbReference type="Google" id="ProtNLM"/>
    </source>
</evidence>
<sequence length="261" mass="29140">MKNEFLSKAGALLFAGLLMISCSDNDDPATRGQLSISIDNSLVDASAKSAVAAKDINADLSLSEFWINIEEFELEIEYEGEDYEMETESETEGEYEEEWDDDGFYDFEDEIELEGPFEVDLLAGSVELMNISVPVGEFEELEFKFDKSMNQESELFGKSILVKGSYAGTPFVFWHDFNEEVEVDFEDVQQNIVITEGTESITINFDITAIFNHDFGVDLSMATDGNGDGTIEISPMDEDGNNGLADTIKEAIKKHIELLDD</sequence>
<proteinExistence type="predicted"/>
<name>A0A4V3UXZ3_9FLAO</name>
<dbReference type="EMBL" id="SSMC01000003">
    <property type="protein sequence ID" value="THD66624.1"/>
    <property type="molecule type" value="Genomic_DNA"/>
</dbReference>
<keyword evidence="2" id="KW-1185">Reference proteome</keyword>
<dbReference type="AlphaFoldDB" id="A0A4V3UXZ3"/>
<organism evidence="1 2">
    <name type="scientific">Robertkochia marina</name>
    <dbReference type="NCBI Taxonomy" id="1227945"/>
    <lineage>
        <taxon>Bacteria</taxon>
        <taxon>Pseudomonadati</taxon>
        <taxon>Bacteroidota</taxon>
        <taxon>Flavobacteriia</taxon>
        <taxon>Flavobacteriales</taxon>
        <taxon>Flavobacteriaceae</taxon>
        <taxon>Robertkochia</taxon>
    </lineage>
</organism>
<reference evidence="1 2" key="1">
    <citation type="submission" date="2019-04" db="EMBL/GenBank/DDBJ databases">
        <title>Draft genome sequence of Robertkochia marina CC-AMO-30D.</title>
        <authorList>
            <person name="Hameed A."/>
            <person name="Lin S.-Y."/>
            <person name="Shahina M."/>
            <person name="Lai W.-A."/>
            <person name="Young C.-C."/>
        </authorList>
    </citation>
    <scope>NUCLEOTIDE SEQUENCE [LARGE SCALE GENOMIC DNA]</scope>
    <source>
        <strain evidence="1 2">CC-AMO-30D</strain>
    </source>
</reference>
<gene>
    <name evidence="1" type="ORF">E7Z59_12600</name>
</gene>